<organism evidence="9 10">
    <name type="scientific">Fusicatenibacter saccharivorans</name>
    <dbReference type="NCBI Taxonomy" id="1150298"/>
    <lineage>
        <taxon>Bacteria</taxon>
        <taxon>Bacillati</taxon>
        <taxon>Bacillota</taxon>
        <taxon>Clostridia</taxon>
        <taxon>Lachnospirales</taxon>
        <taxon>Lachnospiraceae</taxon>
        <taxon>Fusicatenibacter</taxon>
    </lineage>
</organism>
<dbReference type="Pfam" id="PF12833">
    <property type="entry name" value="HTH_18"/>
    <property type="match status" value="1"/>
</dbReference>
<sequence>MNLLIVDDEYYTVESISNKIRTLRPDFFEIFCAYNLTQALEAFSAHPIDLMICDIEMPGGSGLELLDQIRQAHYETVCIFLTAYAKFEYISRAMKLSSSDYLLKPLDDHALLEALDKACAQCEKQQKDHVNTLHANYWKESELPLAEQFFLDLLNGSISSAPSEVMDEIRYRRLNVELIHQPFCPLLIQTGQTNSFSPTDNRTLYEFALKNIAREYFFEPGELPLTIRVLDGFYLLLLPASTHSRDAVIGRCRQALTDFVTHFPFSINFFVDQKVCLPEDLRKAFLSMKAFAGKNVTYENHVFDLAAETEAPVQTPFQPIPSDRWSDLLTSGRTEQLQIEVFAFLNQTKSSGTATREFLTGFYYQFLQLLFRQMDHPGSEDEAFRRQITVASPEQTFSSFGALREWISNSLLLFTQSRQAAASQDTAVATVKAYIESHLSDELDRDTLAAMVYLNADYLSHLFKKDTGSSLINYIIDRRIARSKELLAKGEMSIRDIAITCGFQNISYFSRQFKKSTGMTPRQFRN</sequence>
<dbReference type="InterPro" id="IPR009057">
    <property type="entry name" value="Homeodomain-like_sf"/>
</dbReference>
<dbReference type="GO" id="GO:0043565">
    <property type="term" value="F:sequence-specific DNA binding"/>
    <property type="evidence" value="ECO:0007669"/>
    <property type="project" value="InterPro"/>
</dbReference>
<dbReference type="SMART" id="SM00342">
    <property type="entry name" value="HTH_ARAC"/>
    <property type="match status" value="1"/>
</dbReference>
<proteinExistence type="predicted"/>
<reference evidence="9 10" key="1">
    <citation type="submission" date="2015-09" db="EMBL/GenBank/DDBJ databases">
        <authorList>
            <consortium name="Pathogen Informatics"/>
        </authorList>
    </citation>
    <scope>NUCLEOTIDE SEQUENCE [LARGE SCALE GENOMIC DNA]</scope>
    <source>
        <strain evidence="9 10">2789STDY5834885</strain>
    </source>
</reference>
<dbReference type="Proteomes" id="UP000095709">
    <property type="component" value="Unassembled WGS sequence"/>
</dbReference>
<dbReference type="PANTHER" id="PTHR43280">
    <property type="entry name" value="ARAC-FAMILY TRANSCRIPTIONAL REGULATOR"/>
    <property type="match status" value="1"/>
</dbReference>
<evidence type="ECO:0000256" key="6">
    <source>
        <dbReference type="PROSITE-ProRule" id="PRU00169"/>
    </source>
</evidence>
<dbReference type="InterPro" id="IPR018062">
    <property type="entry name" value="HTH_AraC-typ_CS"/>
</dbReference>
<dbReference type="PRINTS" id="PR00032">
    <property type="entry name" value="HTHARAC"/>
</dbReference>
<evidence type="ECO:0000259" key="7">
    <source>
        <dbReference type="PROSITE" id="PS01124"/>
    </source>
</evidence>
<dbReference type="RefSeq" id="WP_055266925.1">
    <property type="nucleotide sequence ID" value="NZ_CZAL01000010.1"/>
</dbReference>
<comment type="function">
    <text evidence="5">May play the central regulatory role in sporulation. It may be an element of the effector pathway responsible for the activation of sporulation genes in response to nutritional stress. Spo0A may act in concert with spo0H (a sigma factor) to control the expression of some genes that are critical to the sporulation process.</text>
</comment>
<evidence type="ECO:0000256" key="3">
    <source>
        <dbReference type="ARBA" id="ARBA00023125"/>
    </source>
</evidence>
<gene>
    <name evidence="9" type="primary">btr_1</name>
    <name evidence="9" type="ORF">ERS852498_02019</name>
</gene>
<dbReference type="PANTHER" id="PTHR43280:SF28">
    <property type="entry name" value="HTH-TYPE TRANSCRIPTIONAL ACTIVATOR RHAS"/>
    <property type="match status" value="1"/>
</dbReference>
<protein>
    <recommendedName>
        <fullName evidence="1">Stage 0 sporulation protein A homolog</fullName>
    </recommendedName>
</protein>
<name>A0A174NF92_9FIRM</name>
<dbReference type="SUPFAM" id="SSF52172">
    <property type="entry name" value="CheY-like"/>
    <property type="match status" value="1"/>
</dbReference>
<evidence type="ECO:0000256" key="4">
    <source>
        <dbReference type="ARBA" id="ARBA00023163"/>
    </source>
</evidence>
<evidence type="ECO:0000259" key="8">
    <source>
        <dbReference type="PROSITE" id="PS50110"/>
    </source>
</evidence>
<dbReference type="InterPro" id="IPR018060">
    <property type="entry name" value="HTH_AraC"/>
</dbReference>
<dbReference type="PROSITE" id="PS50110">
    <property type="entry name" value="RESPONSE_REGULATORY"/>
    <property type="match status" value="1"/>
</dbReference>
<dbReference type="GO" id="GO:0000160">
    <property type="term" value="P:phosphorelay signal transduction system"/>
    <property type="evidence" value="ECO:0007669"/>
    <property type="project" value="InterPro"/>
</dbReference>
<evidence type="ECO:0000256" key="2">
    <source>
        <dbReference type="ARBA" id="ARBA00023015"/>
    </source>
</evidence>
<dbReference type="Gene3D" id="1.10.10.60">
    <property type="entry name" value="Homeodomain-like"/>
    <property type="match status" value="2"/>
</dbReference>
<evidence type="ECO:0000313" key="10">
    <source>
        <dbReference type="Proteomes" id="UP000095709"/>
    </source>
</evidence>
<dbReference type="PROSITE" id="PS01124">
    <property type="entry name" value="HTH_ARAC_FAMILY_2"/>
    <property type="match status" value="1"/>
</dbReference>
<dbReference type="InterPro" id="IPR020449">
    <property type="entry name" value="Tscrpt_reg_AraC-type_HTH"/>
</dbReference>
<evidence type="ECO:0000256" key="1">
    <source>
        <dbReference type="ARBA" id="ARBA00018672"/>
    </source>
</evidence>
<feature type="domain" description="HTH araC/xylS-type" evidence="7">
    <location>
        <begin position="429"/>
        <end position="526"/>
    </location>
</feature>
<dbReference type="SUPFAM" id="SSF46689">
    <property type="entry name" value="Homeodomain-like"/>
    <property type="match status" value="2"/>
</dbReference>
<keyword evidence="6" id="KW-0597">Phosphoprotein</keyword>
<dbReference type="Pfam" id="PF00072">
    <property type="entry name" value="Response_reg"/>
    <property type="match status" value="1"/>
</dbReference>
<dbReference type="PROSITE" id="PS00041">
    <property type="entry name" value="HTH_ARAC_FAMILY_1"/>
    <property type="match status" value="1"/>
</dbReference>
<keyword evidence="2" id="KW-0805">Transcription regulation</keyword>
<dbReference type="CDD" id="cd17536">
    <property type="entry name" value="REC_YesN-like"/>
    <property type="match status" value="1"/>
</dbReference>
<feature type="domain" description="Response regulatory" evidence="8">
    <location>
        <begin position="2"/>
        <end position="119"/>
    </location>
</feature>
<dbReference type="GO" id="GO:0003700">
    <property type="term" value="F:DNA-binding transcription factor activity"/>
    <property type="evidence" value="ECO:0007669"/>
    <property type="project" value="InterPro"/>
</dbReference>
<keyword evidence="3" id="KW-0238">DNA-binding</keyword>
<dbReference type="AlphaFoldDB" id="A0A174NF92"/>
<dbReference type="Gene3D" id="3.40.50.2300">
    <property type="match status" value="1"/>
</dbReference>
<dbReference type="SMART" id="SM00448">
    <property type="entry name" value="REC"/>
    <property type="match status" value="1"/>
</dbReference>
<accession>A0A174NF92</accession>
<keyword evidence="4" id="KW-0804">Transcription</keyword>
<dbReference type="InterPro" id="IPR011006">
    <property type="entry name" value="CheY-like_superfamily"/>
</dbReference>
<dbReference type="InterPro" id="IPR001789">
    <property type="entry name" value="Sig_transdc_resp-reg_receiver"/>
</dbReference>
<evidence type="ECO:0000256" key="5">
    <source>
        <dbReference type="ARBA" id="ARBA00024867"/>
    </source>
</evidence>
<evidence type="ECO:0000313" key="9">
    <source>
        <dbReference type="EMBL" id="CUP45160.1"/>
    </source>
</evidence>
<dbReference type="EMBL" id="CZAL01000010">
    <property type="protein sequence ID" value="CUP45160.1"/>
    <property type="molecule type" value="Genomic_DNA"/>
</dbReference>
<feature type="modified residue" description="4-aspartylphosphate" evidence="6">
    <location>
        <position position="54"/>
    </location>
</feature>